<reference evidence="6" key="1">
    <citation type="submission" date="2022-08" db="EMBL/GenBank/DDBJ databases">
        <title>Genomic Encyclopedia of Type Strains, Phase V (KMG-V): Genome sequencing to study the core and pangenomes of soil and plant-associated prokaryotes.</title>
        <authorList>
            <person name="Whitman W."/>
        </authorList>
    </citation>
    <scope>NUCLEOTIDE SEQUENCE</scope>
    <source>
        <strain evidence="6">SP2016B</strain>
    </source>
</reference>
<dbReference type="Gene3D" id="2.40.420.20">
    <property type="match status" value="1"/>
</dbReference>
<dbReference type="GO" id="GO:0030313">
    <property type="term" value="C:cell envelope"/>
    <property type="evidence" value="ECO:0007669"/>
    <property type="project" value="UniProtKB-SubCell"/>
</dbReference>
<evidence type="ECO:0000256" key="1">
    <source>
        <dbReference type="ARBA" id="ARBA00004196"/>
    </source>
</evidence>
<sequence>MAPHGSTAPNGASPEDRASDDQASSESPLLRGTPSSGDAPETGGTGEGIDRSIETPVFTPTRAAAGLAAVLLLGALAYGVWTTATGGQVYNVDRDKVTVSRVQQGDFQEFIAVTGTAVPEKTVFLSAEEGGRVEAVPTRAGAQVQAGTPILRLSNNDLRLELADTETRLAEQRSSMQQLRMSMEERRLSLQRDLADIRNQLRRLERQFKRQKRLHEQDLIADRTFQRTRDDLRYQRRRLELTQSAYRQDSLSFRSQLQQQRRQRQRLDEQYEVIQESVESLTVRAPIDGQLTSLDAEVGQTIGRGERIGRVDNTEDFKLRAQVDEFYIERVQHGQTATTDALGDTSHTLTVDRIYPEVEDGRFEVDLAVQGGSPPDLRRGQTARLRLQLGQPQAATLLARGGFYQSTGGNWAYVLTDDGSSAVRRPIRLGRQNPNHFEVLDGLEPGDRVITSSYDTFGDADRLSLE</sequence>
<dbReference type="Gene3D" id="2.40.50.100">
    <property type="match status" value="1"/>
</dbReference>
<comment type="subcellular location">
    <subcellularLocation>
        <location evidence="1">Cell envelope</location>
    </subcellularLocation>
</comment>
<dbReference type="PANTHER" id="PTHR32347:SF23">
    <property type="entry name" value="BLL5650 PROTEIN"/>
    <property type="match status" value="1"/>
</dbReference>
<accession>A0A9X2U1U3</accession>
<comment type="caution">
    <text evidence="6">The sequence shown here is derived from an EMBL/GenBank/DDBJ whole genome shotgun (WGS) entry which is preliminary data.</text>
</comment>
<name>A0A9X2U1U3_9BACT</name>
<keyword evidence="2 3" id="KW-0175">Coiled coil</keyword>
<proteinExistence type="predicted"/>
<evidence type="ECO:0000256" key="2">
    <source>
        <dbReference type="ARBA" id="ARBA00023054"/>
    </source>
</evidence>
<organism evidence="6 7">
    <name type="scientific">Salinibacter ruber</name>
    <dbReference type="NCBI Taxonomy" id="146919"/>
    <lineage>
        <taxon>Bacteria</taxon>
        <taxon>Pseudomonadati</taxon>
        <taxon>Rhodothermota</taxon>
        <taxon>Rhodothermia</taxon>
        <taxon>Rhodothermales</taxon>
        <taxon>Salinibacteraceae</taxon>
        <taxon>Salinibacter</taxon>
    </lineage>
</organism>
<gene>
    <name evidence="6" type="ORF">GGP82_002191</name>
</gene>
<dbReference type="RefSeq" id="WP_259083665.1">
    <property type="nucleotide sequence ID" value="NZ_JANTYZ010000005.1"/>
</dbReference>
<dbReference type="PANTHER" id="PTHR32347">
    <property type="entry name" value="EFFLUX SYSTEM COMPONENT YKNX-RELATED"/>
    <property type="match status" value="1"/>
</dbReference>
<feature type="coiled-coil region" evidence="3">
    <location>
        <begin position="155"/>
        <end position="214"/>
    </location>
</feature>
<feature type="region of interest" description="Disordered" evidence="4">
    <location>
        <begin position="1"/>
        <end position="52"/>
    </location>
</feature>
<evidence type="ECO:0000313" key="7">
    <source>
        <dbReference type="Proteomes" id="UP001155034"/>
    </source>
</evidence>
<dbReference type="EMBL" id="JANTYZ010000005">
    <property type="protein sequence ID" value="MCS3865633.1"/>
    <property type="molecule type" value="Genomic_DNA"/>
</dbReference>
<dbReference type="InterPro" id="IPR058627">
    <property type="entry name" value="MdtA-like_C"/>
</dbReference>
<dbReference type="Gene3D" id="2.40.30.170">
    <property type="match status" value="1"/>
</dbReference>
<dbReference type="Proteomes" id="UP001155034">
    <property type="component" value="Unassembled WGS sequence"/>
</dbReference>
<evidence type="ECO:0000256" key="3">
    <source>
        <dbReference type="SAM" id="Coils"/>
    </source>
</evidence>
<dbReference type="Pfam" id="PF25967">
    <property type="entry name" value="RND-MFP_C"/>
    <property type="match status" value="1"/>
</dbReference>
<dbReference type="AlphaFoldDB" id="A0A9X2U1U3"/>
<evidence type="ECO:0000259" key="5">
    <source>
        <dbReference type="Pfam" id="PF25967"/>
    </source>
</evidence>
<feature type="coiled-coil region" evidence="3">
    <location>
        <begin position="257"/>
        <end position="284"/>
    </location>
</feature>
<feature type="domain" description="Multidrug resistance protein MdtA-like C-terminal permuted SH3" evidence="5">
    <location>
        <begin position="407"/>
        <end position="455"/>
    </location>
</feature>
<dbReference type="InterPro" id="IPR050465">
    <property type="entry name" value="UPF0194_transport"/>
</dbReference>
<evidence type="ECO:0000256" key="4">
    <source>
        <dbReference type="SAM" id="MobiDB-lite"/>
    </source>
</evidence>
<protein>
    <submittedName>
        <fullName evidence="6">HlyD family secretion protein</fullName>
    </submittedName>
</protein>
<evidence type="ECO:0000313" key="6">
    <source>
        <dbReference type="EMBL" id="MCS3865633.1"/>
    </source>
</evidence>